<dbReference type="InterPro" id="IPR035940">
    <property type="entry name" value="CAP_sf"/>
</dbReference>
<dbReference type="PRINTS" id="PR00837">
    <property type="entry name" value="V5TPXLIKE"/>
</dbReference>
<dbReference type="InterPro" id="IPR018244">
    <property type="entry name" value="Allrgn_V5/Tpx1_CS"/>
</dbReference>
<dbReference type="PRINTS" id="PR00838">
    <property type="entry name" value="V5ALLERGEN"/>
</dbReference>
<name>A0ABM1BH42_LIMPO</name>
<dbReference type="SUPFAM" id="SSF57546">
    <property type="entry name" value="Crisp domain-like"/>
    <property type="match status" value="1"/>
</dbReference>
<evidence type="ECO:0000313" key="3">
    <source>
        <dbReference type="RefSeq" id="XP_013781883.1"/>
    </source>
</evidence>
<organism evidence="2 3">
    <name type="scientific">Limulus polyphemus</name>
    <name type="common">Atlantic horseshoe crab</name>
    <dbReference type="NCBI Taxonomy" id="6850"/>
    <lineage>
        <taxon>Eukaryota</taxon>
        <taxon>Metazoa</taxon>
        <taxon>Ecdysozoa</taxon>
        <taxon>Arthropoda</taxon>
        <taxon>Chelicerata</taxon>
        <taxon>Merostomata</taxon>
        <taxon>Xiphosura</taxon>
        <taxon>Limulidae</taxon>
        <taxon>Limulus</taxon>
    </lineage>
</organism>
<dbReference type="Gene3D" id="3.40.33.10">
    <property type="entry name" value="CAP"/>
    <property type="match status" value="1"/>
</dbReference>
<dbReference type="Proteomes" id="UP000694941">
    <property type="component" value="Unplaced"/>
</dbReference>
<gene>
    <name evidence="3" type="primary">LOC106466187</name>
</gene>
<dbReference type="InterPro" id="IPR042076">
    <property type="entry name" value="Crisp-like_dom"/>
</dbReference>
<dbReference type="InterPro" id="IPR014044">
    <property type="entry name" value="CAP_dom"/>
</dbReference>
<proteinExistence type="predicted"/>
<accession>A0ABM1BH42</accession>
<protein>
    <submittedName>
        <fullName evidence="3">Cysteine-rich venom protein LEI1-like</fullName>
    </submittedName>
</protein>
<dbReference type="Pfam" id="PF08562">
    <property type="entry name" value="Crisp"/>
    <property type="match status" value="1"/>
</dbReference>
<dbReference type="RefSeq" id="XP_013781883.1">
    <property type="nucleotide sequence ID" value="XM_013926429.2"/>
</dbReference>
<feature type="domain" description="SCP" evidence="1">
    <location>
        <begin position="45"/>
        <end position="191"/>
    </location>
</feature>
<keyword evidence="2" id="KW-1185">Reference proteome</keyword>
<dbReference type="SMART" id="SM00198">
    <property type="entry name" value="SCP"/>
    <property type="match status" value="1"/>
</dbReference>
<dbReference type="SUPFAM" id="SSF55797">
    <property type="entry name" value="PR-1-like"/>
    <property type="match status" value="1"/>
</dbReference>
<dbReference type="InterPro" id="IPR001283">
    <property type="entry name" value="CRISP-related"/>
</dbReference>
<evidence type="ECO:0000259" key="1">
    <source>
        <dbReference type="SMART" id="SM00198"/>
    </source>
</evidence>
<sequence length="264" mass="30681">MKITISILASVIISTFWTLALSKRLRPKLLGDAIYKRDLETRHVSTQKKIVLFHNFLRSRVKPSASDMLEMTWHQGAAEDAQRWAETCKDLTHDNTTGRWVEEYGSCGQNIFIANMKVPWFFAIKIWYLEHQNFTYGGSSNIPSLVGHYTQMVWYSSHKIGCGFHYCGPDKVKQPYYNYVCNYCPIGNHPDKFDTPYTRGEPCGNCPGQCKYKKLCTNGCEYADLWMNCYEINSTWHQWLCGDPRRERHHACKATCLCDQTMIR</sequence>
<dbReference type="Gene3D" id="1.10.10.740">
    <property type="entry name" value="Crisp domain"/>
    <property type="match status" value="1"/>
</dbReference>
<dbReference type="InterPro" id="IPR002413">
    <property type="entry name" value="V5_allergen-like"/>
</dbReference>
<dbReference type="GeneID" id="106466187"/>
<dbReference type="InterPro" id="IPR013871">
    <property type="entry name" value="Cysteine_rich_secretory"/>
</dbReference>
<evidence type="ECO:0000313" key="2">
    <source>
        <dbReference type="Proteomes" id="UP000694941"/>
    </source>
</evidence>
<reference evidence="3" key="1">
    <citation type="submission" date="2025-08" db="UniProtKB">
        <authorList>
            <consortium name="RefSeq"/>
        </authorList>
    </citation>
    <scope>IDENTIFICATION</scope>
    <source>
        <tissue evidence="3">Muscle</tissue>
    </source>
</reference>
<dbReference type="PANTHER" id="PTHR10334">
    <property type="entry name" value="CYSTEINE-RICH SECRETORY PROTEIN-RELATED"/>
    <property type="match status" value="1"/>
</dbReference>
<dbReference type="PROSITE" id="PS01009">
    <property type="entry name" value="CRISP_1"/>
    <property type="match status" value="1"/>
</dbReference>
<dbReference type="Pfam" id="PF00188">
    <property type="entry name" value="CAP"/>
    <property type="match status" value="1"/>
</dbReference>